<sequence length="91" mass="9922">MSGIWLSLAIVMASATGIMTAALAYKVRERARLRMMTESARALARGGTVRYRSVDQRMKATAEWELTVPRPEADPSHGGTGRGEDRGESGR</sequence>
<dbReference type="Proteomes" id="UP001234880">
    <property type="component" value="Unassembled WGS sequence"/>
</dbReference>
<feature type="transmembrane region" description="Helical" evidence="2">
    <location>
        <begin position="6"/>
        <end position="25"/>
    </location>
</feature>
<reference evidence="3 4" key="1">
    <citation type="submission" date="2023-07" db="EMBL/GenBank/DDBJ databases">
        <title>Sequencing the genomes of 1000 actinobacteria strains.</title>
        <authorList>
            <person name="Klenk H.-P."/>
        </authorList>
    </citation>
    <scope>NUCLEOTIDE SEQUENCE [LARGE SCALE GENOMIC DNA]</scope>
    <source>
        <strain evidence="3 4">DSM 41600</strain>
    </source>
</reference>
<evidence type="ECO:0000313" key="3">
    <source>
        <dbReference type="EMBL" id="MDP9608564.1"/>
    </source>
</evidence>
<evidence type="ECO:0000256" key="1">
    <source>
        <dbReference type="SAM" id="MobiDB-lite"/>
    </source>
</evidence>
<evidence type="ECO:0000256" key="2">
    <source>
        <dbReference type="SAM" id="Phobius"/>
    </source>
</evidence>
<keyword evidence="4" id="KW-1185">Reference proteome</keyword>
<feature type="compositionally biased region" description="Basic and acidic residues" evidence="1">
    <location>
        <begin position="82"/>
        <end position="91"/>
    </location>
</feature>
<protein>
    <recommendedName>
        <fullName evidence="5">Secreted protein</fullName>
    </recommendedName>
</protein>
<keyword evidence="2" id="KW-0812">Transmembrane</keyword>
<keyword evidence="2" id="KW-1133">Transmembrane helix</keyword>
<accession>A0ABT9KJG2</accession>
<evidence type="ECO:0000313" key="4">
    <source>
        <dbReference type="Proteomes" id="UP001234880"/>
    </source>
</evidence>
<keyword evidence="2" id="KW-0472">Membrane</keyword>
<proteinExistence type="predicted"/>
<feature type="region of interest" description="Disordered" evidence="1">
    <location>
        <begin position="62"/>
        <end position="91"/>
    </location>
</feature>
<gene>
    <name evidence="3" type="ORF">JOF35_000841</name>
</gene>
<organism evidence="3 4">
    <name type="scientific">Streptomyces demainii</name>
    <dbReference type="NCBI Taxonomy" id="588122"/>
    <lineage>
        <taxon>Bacteria</taxon>
        <taxon>Bacillati</taxon>
        <taxon>Actinomycetota</taxon>
        <taxon>Actinomycetes</taxon>
        <taxon>Kitasatosporales</taxon>
        <taxon>Streptomycetaceae</taxon>
        <taxon>Streptomyces</taxon>
    </lineage>
</organism>
<evidence type="ECO:0008006" key="5">
    <source>
        <dbReference type="Google" id="ProtNLM"/>
    </source>
</evidence>
<name>A0ABT9KJG2_9ACTN</name>
<dbReference type="EMBL" id="JAURUE010000001">
    <property type="protein sequence ID" value="MDP9608564.1"/>
    <property type="molecule type" value="Genomic_DNA"/>
</dbReference>
<comment type="caution">
    <text evidence="3">The sequence shown here is derived from an EMBL/GenBank/DDBJ whole genome shotgun (WGS) entry which is preliminary data.</text>
</comment>